<keyword evidence="5" id="KW-0967">Endosome</keyword>
<evidence type="ECO:0000256" key="3">
    <source>
        <dbReference type="ARBA" id="ARBA00008731"/>
    </source>
</evidence>
<feature type="transmembrane region" description="Helical" evidence="11">
    <location>
        <begin position="53"/>
        <end position="77"/>
    </location>
</feature>
<dbReference type="OrthoDB" id="9805136at2"/>
<comment type="similarity">
    <text evidence="3">Belongs to the TMEM163 family.</text>
</comment>
<dbReference type="SUPFAM" id="SSF161111">
    <property type="entry name" value="Cation efflux protein transmembrane domain-like"/>
    <property type="match status" value="1"/>
</dbReference>
<evidence type="ECO:0000256" key="5">
    <source>
        <dbReference type="ARBA" id="ARBA00022753"/>
    </source>
</evidence>
<dbReference type="EMBL" id="FNFM01000003">
    <property type="protein sequence ID" value="SDJ96762.1"/>
    <property type="molecule type" value="Genomic_DNA"/>
</dbReference>
<dbReference type="GO" id="GO:0008324">
    <property type="term" value="F:monoatomic cation transmembrane transporter activity"/>
    <property type="evidence" value="ECO:0007669"/>
    <property type="project" value="InterPro"/>
</dbReference>
<keyword evidence="9 11" id="KW-0472">Membrane</keyword>
<dbReference type="InterPro" id="IPR026765">
    <property type="entry name" value="Tmem163"/>
</dbReference>
<sequence>MAADSSRHELQVESTSEVGCADGCCAPQPAAASAGAAADPPDPRRQAVLSRRIRLLVAATISYNVIEAIVAITAGALASSAALLGFGLDSTIEVASAAAVAWQFSAREVAVRQARERTALRIIAVSFFVLAAYVSVEAVRSLAGGAEAESSTVGIVLAALSVVIMPGLSLAQRRTGRQLGSASAVADSKQTLLCSYLSGVLLVGLVLNAVFGWSWADPIVALVIAAVAVKEGREAWRGDGCCAPTTGLVGDPAEGDGCCGHEDDKR</sequence>
<feature type="transmembrane region" description="Helical" evidence="11">
    <location>
        <begin position="151"/>
        <end position="171"/>
    </location>
</feature>
<feature type="domain" description="Cation efflux protein transmembrane" evidence="12">
    <location>
        <begin position="60"/>
        <end position="234"/>
    </location>
</feature>
<dbReference type="PANTHER" id="PTHR31937:SF2">
    <property type="entry name" value="TRANSMEMBRANE PROTEIN 163"/>
    <property type="match status" value="1"/>
</dbReference>
<dbReference type="AlphaFoldDB" id="A0A1G8Y1T7"/>
<organism evidence="13 14">
    <name type="scientific">Actinopolyspora mzabensis</name>
    <dbReference type="NCBI Taxonomy" id="995066"/>
    <lineage>
        <taxon>Bacteria</taxon>
        <taxon>Bacillati</taxon>
        <taxon>Actinomycetota</taxon>
        <taxon>Actinomycetes</taxon>
        <taxon>Actinopolysporales</taxon>
        <taxon>Actinopolysporaceae</taxon>
        <taxon>Actinopolyspora</taxon>
    </lineage>
</organism>
<keyword evidence="7 11" id="KW-1133">Transmembrane helix</keyword>
<evidence type="ECO:0000256" key="1">
    <source>
        <dbReference type="ARBA" id="ARBA00004146"/>
    </source>
</evidence>
<evidence type="ECO:0000256" key="2">
    <source>
        <dbReference type="ARBA" id="ARBA00004644"/>
    </source>
</evidence>
<dbReference type="Pfam" id="PF01545">
    <property type="entry name" value="Cation_efflux"/>
    <property type="match status" value="1"/>
</dbReference>
<dbReference type="InterPro" id="IPR058533">
    <property type="entry name" value="Cation_efflux_TM"/>
</dbReference>
<dbReference type="GO" id="GO:0031410">
    <property type="term" value="C:cytoplasmic vesicle"/>
    <property type="evidence" value="ECO:0007669"/>
    <property type="project" value="UniProtKB-KW"/>
</dbReference>
<dbReference type="Proteomes" id="UP000199213">
    <property type="component" value="Unassembled WGS sequence"/>
</dbReference>
<proteinExistence type="inferred from homology"/>
<dbReference type="InterPro" id="IPR027469">
    <property type="entry name" value="Cation_efflux_TMD_sf"/>
</dbReference>
<evidence type="ECO:0000256" key="9">
    <source>
        <dbReference type="ARBA" id="ARBA00023136"/>
    </source>
</evidence>
<keyword evidence="6" id="KW-0862">Zinc</keyword>
<evidence type="ECO:0000259" key="12">
    <source>
        <dbReference type="Pfam" id="PF01545"/>
    </source>
</evidence>
<comment type="subcellular location">
    <subcellularLocation>
        <location evidence="2">Cytoplasmic vesicle</location>
        <location evidence="2">Secretory vesicle</location>
        <location evidence="2">Synaptic vesicle membrane</location>
        <topology evidence="2">Multi-pass membrane protein</topology>
    </subcellularLocation>
    <subcellularLocation>
        <location evidence="1">Early endosome membrane</location>
    </subcellularLocation>
</comment>
<evidence type="ECO:0000313" key="14">
    <source>
        <dbReference type="Proteomes" id="UP000199213"/>
    </source>
</evidence>
<evidence type="ECO:0000256" key="10">
    <source>
        <dbReference type="ARBA" id="ARBA00023329"/>
    </source>
</evidence>
<evidence type="ECO:0000256" key="11">
    <source>
        <dbReference type="SAM" id="Phobius"/>
    </source>
</evidence>
<feature type="transmembrane region" description="Helical" evidence="11">
    <location>
        <begin position="118"/>
        <end position="136"/>
    </location>
</feature>
<protein>
    <submittedName>
        <fullName evidence="13">Cation efflux family protein</fullName>
    </submittedName>
</protein>
<evidence type="ECO:0000313" key="13">
    <source>
        <dbReference type="EMBL" id="SDJ96762.1"/>
    </source>
</evidence>
<keyword evidence="8" id="KW-0770">Synapse</keyword>
<evidence type="ECO:0000256" key="8">
    <source>
        <dbReference type="ARBA" id="ARBA00023018"/>
    </source>
</evidence>
<name>A0A1G8Y1T7_ACTMZ</name>
<evidence type="ECO:0000256" key="4">
    <source>
        <dbReference type="ARBA" id="ARBA00022692"/>
    </source>
</evidence>
<keyword evidence="10" id="KW-0968">Cytoplasmic vesicle</keyword>
<gene>
    <name evidence="13" type="ORF">SAMN04487820_103203</name>
</gene>
<keyword evidence="4 11" id="KW-0812">Transmembrane</keyword>
<reference evidence="14" key="1">
    <citation type="submission" date="2016-10" db="EMBL/GenBank/DDBJ databases">
        <authorList>
            <person name="Varghese N."/>
            <person name="Submissions S."/>
        </authorList>
    </citation>
    <scope>NUCLEOTIDE SEQUENCE [LARGE SCALE GENOMIC DNA]</scope>
    <source>
        <strain evidence="14">DSM 45460</strain>
    </source>
</reference>
<dbReference type="Gene3D" id="1.20.1510.10">
    <property type="entry name" value="Cation efflux protein transmembrane domain"/>
    <property type="match status" value="1"/>
</dbReference>
<keyword evidence="14" id="KW-1185">Reference proteome</keyword>
<feature type="transmembrane region" description="Helical" evidence="11">
    <location>
        <begin position="192"/>
        <end position="216"/>
    </location>
</feature>
<dbReference type="PANTHER" id="PTHR31937">
    <property type="entry name" value="TRANSMEMBRANE PROTEIN 163"/>
    <property type="match status" value="1"/>
</dbReference>
<dbReference type="RefSeq" id="WP_092627011.1">
    <property type="nucleotide sequence ID" value="NZ_FNFM01000003.1"/>
</dbReference>
<dbReference type="GO" id="GO:0016020">
    <property type="term" value="C:membrane"/>
    <property type="evidence" value="ECO:0007669"/>
    <property type="project" value="InterPro"/>
</dbReference>
<evidence type="ECO:0000256" key="6">
    <source>
        <dbReference type="ARBA" id="ARBA00022833"/>
    </source>
</evidence>
<accession>A0A1G8Y1T7</accession>
<feature type="transmembrane region" description="Helical" evidence="11">
    <location>
        <begin position="83"/>
        <end position="106"/>
    </location>
</feature>
<evidence type="ECO:0000256" key="7">
    <source>
        <dbReference type="ARBA" id="ARBA00022989"/>
    </source>
</evidence>